<gene>
    <name evidence="2" type="ORF">KHA97_08210</name>
</gene>
<evidence type="ECO:0000313" key="2">
    <source>
        <dbReference type="EMBL" id="MBS4195062.1"/>
    </source>
</evidence>
<name>A0A942YG12_9BACI</name>
<keyword evidence="3" id="KW-1185">Reference proteome</keyword>
<dbReference type="Proteomes" id="UP000681414">
    <property type="component" value="Unassembled WGS sequence"/>
</dbReference>
<reference evidence="2 3" key="1">
    <citation type="submission" date="2021-05" db="EMBL/GenBank/DDBJ databases">
        <title>Novel Bacillus species.</title>
        <authorList>
            <person name="Liu G."/>
        </authorList>
    </citation>
    <scope>NUCLEOTIDE SEQUENCE [LARGE SCALE GENOMIC DNA]</scope>
    <source>
        <strain evidence="3">FJAT-49780</strain>
    </source>
</reference>
<sequence length="140" mass="16011">MNKLIAICLAILIFLSGCQSSDASMVNKPEILSALREQDLLLKEMKVPKDNIFGMKLNGIRPTTFELDDKLFLVYIYKSELEREKGFKDFQNKTAAVNLVSYNYYEAKNALIFYVHGRNLAIEVERDDKIQKAVDVLNGK</sequence>
<evidence type="ECO:0000256" key="1">
    <source>
        <dbReference type="SAM" id="SignalP"/>
    </source>
</evidence>
<comment type="caution">
    <text evidence="2">The sequence shown here is derived from an EMBL/GenBank/DDBJ whole genome shotgun (WGS) entry which is preliminary data.</text>
</comment>
<accession>A0A942YG12</accession>
<dbReference type="EMBL" id="JAGYPG010000001">
    <property type="protein sequence ID" value="MBS4195062.1"/>
    <property type="molecule type" value="Genomic_DNA"/>
</dbReference>
<protein>
    <recommendedName>
        <fullName evidence="4">Lipoprotein</fullName>
    </recommendedName>
</protein>
<dbReference type="PROSITE" id="PS51257">
    <property type="entry name" value="PROKAR_LIPOPROTEIN"/>
    <property type="match status" value="1"/>
</dbReference>
<evidence type="ECO:0000313" key="3">
    <source>
        <dbReference type="Proteomes" id="UP000681414"/>
    </source>
</evidence>
<feature type="chain" id="PRO_5037719323" description="Lipoprotein" evidence="1">
    <location>
        <begin position="24"/>
        <end position="140"/>
    </location>
</feature>
<dbReference type="AlphaFoldDB" id="A0A942YG12"/>
<evidence type="ECO:0008006" key="4">
    <source>
        <dbReference type="Google" id="ProtNLM"/>
    </source>
</evidence>
<organism evidence="2 3">
    <name type="scientific">Lederbergia citri</name>
    <dbReference type="NCBI Taxonomy" id="2833580"/>
    <lineage>
        <taxon>Bacteria</taxon>
        <taxon>Bacillati</taxon>
        <taxon>Bacillota</taxon>
        <taxon>Bacilli</taxon>
        <taxon>Bacillales</taxon>
        <taxon>Bacillaceae</taxon>
        <taxon>Lederbergia</taxon>
    </lineage>
</organism>
<feature type="signal peptide" evidence="1">
    <location>
        <begin position="1"/>
        <end position="23"/>
    </location>
</feature>
<keyword evidence="1" id="KW-0732">Signal</keyword>
<proteinExistence type="predicted"/>
<dbReference type="RefSeq" id="WP_213124197.1">
    <property type="nucleotide sequence ID" value="NZ_JAGYPG010000001.1"/>
</dbReference>